<dbReference type="AlphaFoldDB" id="A0A077M8R5"/>
<dbReference type="PANTHER" id="PTHR10151:SF120">
    <property type="entry name" value="BIS(5'-ADENOSYL)-TRIPHOSPHATASE"/>
    <property type="match status" value="1"/>
</dbReference>
<evidence type="ECO:0000313" key="2">
    <source>
        <dbReference type="Proteomes" id="UP000035720"/>
    </source>
</evidence>
<dbReference type="GO" id="GO:0016787">
    <property type="term" value="F:hydrolase activity"/>
    <property type="evidence" value="ECO:0007669"/>
    <property type="project" value="UniProtKB-ARBA"/>
</dbReference>
<dbReference type="Proteomes" id="UP000035720">
    <property type="component" value="Unassembled WGS sequence"/>
</dbReference>
<accession>A0A077M8R5</accession>
<dbReference type="EMBL" id="CAJC01000135">
    <property type="protein sequence ID" value="CCI52974.1"/>
    <property type="molecule type" value="Genomic_DNA"/>
</dbReference>
<dbReference type="STRING" id="1193518.BN13_260019"/>
<dbReference type="Pfam" id="PF01663">
    <property type="entry name" value="Phosphodiest"/>
    <property type="match status" value="1"/>
</dbReference>
<dbReference type="InterPro" id="IPR017850">
    <property type="entry name" value="Alkaline_phosphatase_core_sf"/>
</dbReference>
<dbReference type="SUPFAM" id="SSF53649">
    <property type="entry name" value="Alkaline phosphatase-like"/>
    <property type="match status" value="1"/>
</dbReference>
<sequence length="382" mass="39586">MPPTPPPLHPPSYTHGALPDVLPSVLASMGRPVAGPGALALPPSRSAVVVLLDGLGERLLRRRAGHAPYLRSLLGSNPTLASGFPATTATSTVSLATGLPPGEHGILGYQSLIPETGAVFDHLSWEGGPDPLRWQPRQTVFERAAASGIPVATIGLPRFAGSGLTVAALRGGSFIGAASLGAGVRAAVTFVRAHPGALVYLYWGDIDKAGHELGCASTKWTTMLEEADAHLRRLAEQLPGDTALHVTADHGMVDVAFADRIDLAADAELAAGIRATGGEPRAPHLYCTPGAADDVAATWAARFGDNALVRTRDRAISEGWFGSTAADNRARIGDVVVAFAADRAVEDSRTSKPVLLTLLGMHGSMTPDEVEVPLLTHPAAVA</sequence>
<dbReference type="InterPro" id="IPR002591">
    <property type="entry name" value="Phosphodiest/P_Trfase"/>
</dbReference>
<dbReference type="OrthoDB" id="9779267at2"/>
<evidence type="ECO:0000313" key="1">
    <source>
        <dbReference type="EMBL" id="CCI52974.1"/>
    </source>
</evidence>
<gene>
    <name evidence="1" type="ORF">BN13_260019</name>
</gene>
<evidence type="ECO:0008006" key="3">
    <source>
        <dbReference type="Google" id="ProtNLM"/>
    </source>
</evidence>
<name>A0A077M8R5_9MICO</name>
<proteinExistence type="predicted"/>
<organism evidence="1 2">
    <name type="scientific">Nostocoides jenkinsii Ben 74</name>
    <dbReference type="NCBI Taxonomy" id="1193518"/>
    <lineage>
        <taxon>Bacteria</taxon>
        <taxon>Bacillati</taxon>
        <taxon>Actinomycetota</taxon>
        <taxon>Actinomycetes</taxon>
        <taxon>Micrococcales</taxon>
        <taxon>Intrasporangiaceae</taxon>
        <taxon>Nostocoides</taxon>
    </lineage>
</organism>
<comment type="caution">
    <text evidence="1">The sequence shown here is derived from an EMBL/GenBank/DDBJ whole genome shotgun (WGS) entry which is preliminary data.</text>
</comment>
<protein>
    <recommendedName>
        <fullName evidence="3">Type I phosphodiesterase/nucleotide pyrophosphatase</fullName>
    </recommendedName>
</protein>
<dbReference type="PANTHER" id="PTHR10151">
    <property type="entry name" value="ECTONUCLEOTIDE PYROPHOSPHATASE/PHOSPHODIESTERASE"/>
    <property type="match status" value="1"/>
</dbReference>
<dbReference type="RefSeq" id="WP_048545276.1">
    <property type="nucleotide sequence ID" value="NZ_HF571038.1"/>
</dbReference>
<keyword evidence="2" id="KW-1185">Reference proteome</keyword>
<dbReference type="Gene3D" id="3.40.720.10">
    <property type="entry name" value="Alkaline Phosphatase, subunit A"/>
    <property type="match status" value="1"/>
</dbReference>
<reference evidence="1 2" key="1">
    <citation type="journal article" date="2013" name="ISME J.">
        <title>A metabolic model for members of the genus Tetrasphaera involved in enhanced biological phosphorus removal.</title>
        <authorList>
            <person name="Kristiansen R."/>
            <person name="Nguyen H.T.T."/>
            <person name="Saunders A.M."/>
            <person name="Nielsen J.L."/>
            <person name="Wimmer R."/>
            <person name="Le V.Q."/>
            <person name="McIlroy S.J."/>
            <person name="Petrovski S."/>
            <person name="Seviour R.J."/>
            <person name="Calteau A."/>
            <person name="Nielsen K.L."/>
            <person name="Nielsen P.H."/>
        </authorList>
    </citation>
    <scope>NUCLEOTIDE SEQUENCE [LARGE SCALE GENOMIC DNA]</scope>
    <source>
        <strain evidence="1 2">Ben 74</strain>
    </source>
</reference>